<proteinExistence type="predicted"/>
<evidence type="ECO:0000256" key="1">
    <source>
        <dbReference type="SAM" id="Phobius"/>
    </source>
</evidence>
<keyword evidence="3" id="KW-1185">Reference proteome</keyword>
<reference evidence="2 3" key="1">
    <citation type="journal article" date="2014" name="Arch. Virol.">
        <title>Characterization and genome analysis of the Bacillus cereus-infecting bacteriophages BPS10C and BPS13.</title>
        <authorList>
            <person name="Shin H."/>
            <person name="Lee J.H."/>
            <person name="Park J."/>
            <person name="Heu S."/>
            <person name="Ryu S."/>
        </authorList>
    </citation>
    <scope>NUCLEOTIDE SEQUENCE [LARGE SCALE GENOMIC DNA]</scope>
</reference>
<protein>
    <submittedName>
        <fullName evidence="2">Uncharacterized protein</fullName>
    </submittedName>
</protein>
<gene>
    <name evidence="2" type="ORF">BPS10C_066</name>
</gene>
<accession>W5QUI1</accession>
<name>W5QUI1_9CAUD</name>
<evidence type="ECO:0000313" key="3">
    <source>
        <dbReference type="Proteomes" id="UP000019162"/>
    </source>
</evidence>
<sequence>MMDLITVVILSIILVLIFVLETFAIYTSDFKNRIDQIGCSIFVFVCTVIELLLGIIIWGIAERIVS</sequence>
<feature type="transmembrane region" description="Helical" evidence="1">
    <location>
        <begin position="38"/>
        <end position="61"/>
    </location>
</feature>
<dbReference type="Proteomes" id="UP000019162">
    <property type="component" value="Segment"/>
</dbReference>
<evidence type="ECO:0000313" key="2">
    <source>
        <dbReference type="EMBL" id="AGI12063.1"/>
    </source>
</evidence>
<keyword evidence="1" id="KW-0812">Transmembrane</keyword>
<dbReference type="EMBL" id="KC430106">
    <property type="protein sequence ID" value="AGI12063.1"/>
    <property type="molecule type" value="Genomic_DNA"/>
</dbReference>
<dbReference type="RefSeq" id="YP_009002952.1">
    <property type="nucleotide sequence ID" value="NC_023501.1"/>
</dbReference>
<organism evidence="2 3">
    <name type="scientific">Bacillus phage BPS10C</name>
    <dbReference type="NCBI Taxonomy" id="1277886"/>
    <lineage>
        <taxon>Viruses</taxon>
        <taxon>Duplodnaviria</taxon>
        <taxon>Heunggongvirae</taxon>
        <taxon>Uroviricota</taxon>
        <taxon>Caudoviricetes</taxon>
        <taxon>Herelleviridae</taxon>
        <taxon>Bastillevirinae</taxon>
        <taxon>Wphvirus</taxon>
        <taxon>Wphvirus BPS10C</taxon>
    </lineage>
</organism>
<dbReference type="KEGG" id="vg:18480103"/>
<dbReference type="GeneID" id="18480103"/>
<keyword evidence="1" id="KW-1133">Transmembrane helix</keyword>
<feature type="transmembrane region" description="Helical" evidence="1">
    <location>
        <begin position="6"/>
        <end position="26"/>
    </location>
</feature>
<keyword evidence="1" id="KW-0472">Membrane</keyword>